<feature type="non-terminal residue" evidence="1">
    <location>
        <position position="52"/>
    </location>
</feature>
<comment type="caution">
    <text evidence="1">The sequence shown here is derived from an EMBL/GenBank/DDBJ whole genome shotgun (WGS) entry which is preliminary data.</text>
</comment>
<proteinExistence type="predicted"/>
<reference evidence="1" key="1">
    <citation type="journal article" date="2014" name="Front. Microbiol.">
        <title>High frequency of phylogenetically diverse reductive dehalogenase-homologous genes in deep subseafloor sedimentary metagenomes.</title>
        <authorList>
            <person name="Kawai M."/>
            <person name="Futagami T."/>
            <person name="Toyoda A."/>
            <person name="Takaki Y."/>
            <person name="Nishi S."/>
            <person name="Hori S."/>
            <person name="Arai W."/>
            <person name="Tsubouchi T."/>
            <person name="Morono Y."/>
            <person name="Uchiyama I."/>
            <person name="Ito T."/>
            <person name="Fujiyama A."/>
            <person name="Inagaki F."/>
            <person name="Takami H."/>
        </authorList>
    </citation>
    <scope>NUCLEOTIDE SEQUENCE</scope>
    <source>
        <strain evidence="1">Expedition CK06-06</strain>
    </source>
</reference>
<accession>X1SBE6</accession>
<dbReference type="EMBL" id="BARW01007801">
    <property type="protein sequence ID" value="GAI76436.1"/>
    <property type="molecule type" value="Genomic_DNA"/>
</dbReference>
<gene>
    <name evidence="1" type="ORF">S12H4_16160</name>
</gene>
<name>X1SBE6_9ZZZZ</name>
<protein>
    <submittedName>
        <fullName evidence="1">Uncharacterized protein</fullName>
    </submittedName>
</protein>
<evidence type="ECO:0000313" key="1">
    <source>
        <dbReference type="EMBL" id="GAI76436.1"/>
    </source>
</evidence>
<organism evidence="1">
    <name type="scientific">marine sediment metagenome</name>
    <dbReference type="NCBI Taxonomy" id="412755"/>
    <lineage>
        <taxon>unclassified sequences</taxon>
        <taxon>metagenomes</taxon>
        <taxon>ecological metagenomes</taxon>
    </lineage>
</organism>
<sequence>MKPIKENINKPDIYKYFDYREYLSDLFDYHKKNSPVFSHRYIVFKAGFKSPN</sequence>
<dbReference type="AlphaFoldDB" id="X1SBE6"/>